<dbReference type="PANTHER" id="PTHR11879:SF22">
    <property type="entry name" value="ASPARTATE AMINOTRANSFERASE, MITOCHONDRIAL"/>
    <property type="match status" value="1"/>
</dbReference>
<name>A0A8H7ZCY7_9ASCO</name>
<evidence type="ECO:0000256" key="6">
    <source>
        <dbReference type="ARBA" id="ARBA00022898"/>
    </source>
</evidence>
<dbReference type="FunFam" id="3.40.640.10:FF:000066">
    <property type="entry name" value="Aspartate aminotransferase"/>
    <property type="match status" value="1"/>
</dbReference>
<comment type="cofactor">
    <cofactor evidence="1">
        <name>pyridoxal 5'-phosphate</name>
        <dbReference type="ChEBI" id="CHEBI:597326"/>
    </cofactor>
</comment>
<evidence type="ECO:0000256" key="1">
    <source>
        <dbReference type="ARBA" id="ARBA00001933"/>
    </source>
</evidence>
<keyword evidence="9" id="KW-1185">Reference proteome</keyword>
<organism evidence="8 9">
    <name type="scientific">Candida metapsilosis</name>
    <dbReference type="NCBI Taxonomy" id="273372"/>
    <lineage>
        <taxon>Eukaryota</taxon>
        <taxon>Fungi</taxon>
        <taxon>Dikarya</taxon>
        <taxon>Ascomycota</taxon>
        <taxon>Saccharomycotina</taxon>
        <taxon>Pichiomycetes</taxon>
        <taxon>Debaryomycetaceae</taxon>
        <taxon>Candida/Lodderomyces clade</taxon>
        <taxon>Candida</taxon>
    </lineage>
</organism>
<proteinExistence type="inferred from homology"/>
<dbReference type="InterPro" id="IPR004839">
    <property type="entry name" value="Aminotransferase_I/II_large"/>
</dbReference>
<reference evidence="8 9" key="1">
    <citation type="submission" date="2020-12" db="EMBL/GenBank/DDBJ databases">
        <title>Effect of drift, selection, and recombination on the evolution of hybrid genomes in Candida yeast pathogens.</title>
        <authorList>
            <person name="Mixao V."/>
            <person name="Ksiezopolska E."/>
            <person name="Saus E."/>
            <person name="Boekhout T."/>
            <person name="Gacser A."/>
            <person name="Gabaldon T."/>
        </authorList>
    </citation>
    <scope>NUCLEOTIDE SEQUENCE [LARGE SCALE GENOMIC DNA]</scope>
    <source>
        <strain evidence="8 9">BP57</strain>
    </source>
</reference>
<feature type="domain" description="Aminotransferase class I/classII large" evidence="7">
    <location>
        <begin position="57"/>
        <end position="433"/>
    </location>
</feature>
<sequence>MYKTQLLKVQQQQQQQLLQLRSLSSTAKCMKFAEIPLAPPDKILGITEAYNNDSNPKKINLGVGAYRDNSGKPIIFPSVKKAEEILLKKETEKEYTAIIGSKNFQSIVKNFIFNNSNKDANGKQLIDDGRVVTSQTISGTGSLRVIADFLNRFYTNKKILVPKPTWANHVAVFKDAGLQPEFYSYYETSKNDLDYANLKSSLQSQPEGSIVLLHACCHNPTGMDLTNEQWDEVLEIVQNKKFFPLVDMAYQGFASGKPYNDIELIRKLTKLANENKIPTFALCQSFAKNMGLYGERCGSISIITPSANESKAIESQLKKLIRPIYSSPPIHGSKIVEVIFDESSGLLPQWLEELDKVVGRLNTVRQKLYDNLDKSSYNWDHLLKQRGMFVYTGLSAEQVIKLRNDYSVYATEDGRFSISGINDGNVEYLANAINEVVKGN</sequence>
<dbReference type="SUPFAM" id="SSF53383">
    <property type="entry name" value="PLP-dependent transferases"/>
    <property type="match status" value="1"/>
</dbReference>
<comment type="caution">
    <text evidence="8">The sequence shown here is derived from an EMBL/GenBank/DDBJ whole genome shotgun (WGS) entry which is preliminary data.</text>
</comment>
<dbReference type="GO" id="GO:0005739">
    <property type="term" value="C:mitochondrion"/>
    <property type="evidence" value="ECO:0007669"/>
    <property type="project" value="TreeGrafter"/>
</dbReference>
<dbReference type="InterPro" id="IPR015422">
    <property type="entry name" value="PyrdxlP-dep_Trfase_small"/>
</dbReference>
<keyword evidence="4" id="KW-0032">Aminotransferase</keyword>
<keyword evidence="5" id="KW-0808">Transferase</keyword>
<accession>A0A8H7ZCY7</accession>
<evidence type="ECO:0000313" key="9">
    <source>
        <dbReference type="Proteomes" id="UP000669133"/>
    </source>
</evidence>
<dbReference type="GO" id="GO:0006533">
    <property type="term" value="P:L-aspartate catabolic process"/>
    <property type="evidence" value="ECO:0007669"/>
    <property type="project" value="TreeGrafter"/>
</dbReference>
<dbReference type="AlphaFoldDB" id="A0A8H7ZCY7"/>
<dbReference type="PANTHER" id="PTHR11879">
    <property type="entry name" value="ASPARTATE AMINOTRANSFERASE"/>
    <property type="match status" value="1"/>
</dbReference>
<evidence type="ECO:0000313" key="8">
    <source>
        <dbReference type="EMBL" id="KAG5417656.1"/>
    </source>
</evidence>
<dbReference type="OrthoDB" id="6752799at2759"/>
<dbReference type="Proteomes" id="UP000669133">
    <property type="component" value="Unassembled WGS sequence"/>
</dbReference>
<dbReference type="CDD" id="cd00609">
    <property type="entry name" value="AAT_like"/>
    <property type="match status" value="1"/>
</dbReference>
<dbReference type="PRINTS" id="PR00799">
    <property type="entry name" value="TRANSAMINASE"/>
</dbReference>
<evidence type="ECO:0000256" key="5">
    <source>
        <dbReference type="ARBA" id="ARBA00022679"/>
    </source>
</evidence>
<protein>
    <submittedName>
        <fullName evidence="8">AAT1</fullName>
    </submittedName>
</protein>
<dbReference type="GO" id="GO:0030170">
    <property type="term" value="F:pyridoxal phosphate binding"/>
    <property type="evidence" value="ECO:0007669"/>
    <property type="project" value="InterPro"/>
</dbReference>
<dbReference type="Pfam" id="PF00155">
    <property type="entry name" value="Aminotran_1_2"/>
    <property type="match status" value="1"/>
</dbReference>
<dbReference type="GeneID" id="93653921"/>
<evidence type="ECO:0000256" key="3">
    <source>
        <dbReference type="ARBA" id="ARBA00011738"/>
    </source>
</evidence>
<dbReference type="GO" id="GO:0004069">
    <property type="term" value="F:L-aspartate:2-oxoglutarate aminotransferase activity"/>
    <property type="evidence" value="ECO:0007669"/>
    <property type="project" value="UniProtKB-EC"/>
</dbReference>
<comment type="similarity">
    <text evidence="2">Belongs to the class-I pyridoxal-phosphate-dependent aminotransferase family.</text>
</comment>
<evidence type="ECO:0000256" key="2">
    <source>
        <dbReference type="ARBA" id="ARBA00007441"/>
    </source>
</evidence>
<keyword evidence="6" id="KW-0663">Pyridoxal phosphate</keyword>
<dbReference type="InterPro" id="IPR015424">
    <property type="entry name" value="PyrdxlP-dep_Trfase"/>
</dbReference>
<dbReference type="NCBIfam" id="NF006719">
    <property type="entry name" value="PRK09257.1"/>
    <property type="match status" value="1"/>
</dbReference>
<dbReference type="EMBL" id="JAEOAQ010000007">
    <property type="protein sequence ID" value="KAG5417656.1"/>
    <property type="molecule type" value="Genomic_DNA"/>
</dbReference>
<dbReference type="Gene3D" id="3.90.1150.10">
    <property type="entry name" value="Aspartate Aminotransferase, domain 1"/>
    <property type="match status" value="1"/>
</dbReference>
<dbReference type="InterPro" id="IPR000796">
    <property type="entry name" value="Asp_trans"/>
</dbReference>
<dbReference type="InterPro" id="IPR015421">
    <property type="entry name" value="PyrdxlP-dep_Trfase_major"/>
</dbReference>
<evidence type="ECO:0000256" key="4">
    <source>
        <dbReference type="ARBA" id="ARBA00022576"/>
    </source>
</evidence>
<comment type="subunit">
    <text evidence="3">Homodimer.</text>
</comment>
<dbReference type="Gene3D" id="3.40.640.10">
    <property type="entry name" value="Type I PLP-dependent aspartate aminotransferase-like (Major domain)"/>
    <property type="match status" value="1"/>
</dbReference>
<evidence type="ECO:0000259" key="7">
    <source>
        <dbReference type="Pfam" id="PF00155"/>
    </source>
</evidence>
<dbReference type="RefSeq" id="XP_067546772.1">
    <property type="nucleotide sequence ID" value="XM_067694453.1"/>
</dbReference>
<gene>
    <name evidence="8" type="ORF">I9W82_005292</name>
</gene>